<feature type="region of interest" description="Disordered" evidence="1">
    <location>
        <begin position="628"/>
        <end position="702"/>
    </location>
</feature>
<evidence type="ECO:0000256" key="1">
    <source>
        <dbReference type="SAM" id="MobiDB-lite"/>
    </source>
</evidence>
<dbReference type="PROSITE" id="PS51468">
    <property type="entry name" value="VIT"/>
    <property type="match status" value="1"/>
</dbReference>
<feature type="region of interest" description="Disordered" evidence="1">
    <location>
        <begin position="782"/>
        <end position="845"/>
    </location>
</feature>
<dbReference type="PANTHER" id="PTHR45737">
    <property type="entry name" value="VON WILLEBRAND FACTOR A DOMAIN-CONTAINING PROTEIN 5A"/>
    <property type="match status" value="1"/>
</dbReference>
<dbReference type="SMART" id="SM00609">
    <property type="entry name" value="VIT"/>
    <property type="match status" value="1"/>
</dbReference>
<dbReference type="Pfam" id="PF13768">
    <property type="entry name" value="VWA_3"/>
    <property type="match status" value="1"/>
</dbReference>
<comment type="caution">
    <text evidence="4">The sequence shown here is derived from an EMBL/GenBank/DDBJ whole genome shotgun (WGS) entry which is preliminary data.</text>
</comment>
<evidence type="ECO:0000313" key="5">
    <source>
        <dbReference type="Proteomes" id="UP001589647"/>
    </source>
</evidence>
<feature type="compositionally biased region" description="Pro residues" evidence="1">
    <location>
        <begin position="796"/>
        <end position="811"/>
    </location>
</feature>
<accession>A0ABV5J196</accession>
<dbReference type="Proteomes" id="UP001589647">
    <property type="component" value="Unassembled WGS sequence"/>
</dbReference>
<dbReference type="InterPro" id="IPR036465">
    <property type="entry name" value="vWFA_dom_sf"/>
</dbReference>
<evidence type="ECO:0000259" key="3">
    <source>
        <dbReference type="PROSITE" id="PS51468"/>
    </source>
</evidence>
<proteinExistence type="predicted"/>
<dbReference type="Gene3D" id="3.40.50.410">
    <property type="entry name" value="von Willebrand factor, type A domain"/>
    <property type="match status" value="1"/>
</dbReference>
<protein>
    <submittedName>
        <fullName evidence="4">VIT domain-containing protein</fullName>
    </submittedName>
</protein>
<dbReference type="InterPro" id="IPR013694">
    <property type="entry name" value="VIT"/>
</dbReference>
<dbReference type="Pfam" id="PF08487">
    <property type="entry name" value="VIT"/>
    <property type="match status" value="1"/>
</dbReference>
<evidence type="ECO:0000313" key="4">
    <source>
        <dbReference type="EMBL" id="MFB9209774.1"/>
    </source>
</evidence>
<dbReference type="RefSeq" id="WP_189648019.1">
    <property type="nucleotide sequence ID" value="NZ_BMRC01000006.1"/>
</dbReference>
<dbReference type="SUPFAM" id="SSF53300">
    <property type="entry name" value="vWA-like"/>
    <property type="match status" value="1"/>
</dbReference>
<organism evidence="4 5">
    <name type="scientific">Nonomuraea spiralis</name>
    <dbReference type="NCBI Taxonomy" id="46182"/>
    <lineage>
        <taxon>Bacteria</taxon>
        <taxon>Bacillati</taxon>
        <taxon>Actinomycetota</taxon>
        <taxon>Actinomycetes</taxon>
        <taxon>Streptosporangiales</taxon>
        <taxon>Streptosporangiaceae</taxon>
        <taxon>Nonomuraea</taxon>
    </lineage>
</organism>
<dbReference type="InterPro" id="IPR002035">
    <property type="entry name" value="VWF_A"/>
</dbReference>
<evidence type="ECO:0000259" key="2">
    <source>
        <dbReference type="PROSITE" id="PS50234"/>
    </source>
</evidence>
<name>A0ABV5J196_9ACTN</name>
<feature type="compositionally biased region" description="Low complexity" evidence="1">
    <location>
        <begin position="674"/>
        <end position="692"/>
    </location>
</feature>
<keyword evidence="5" id="KW-1185">Reference proteome</keyword>
<dbReference type="EMBL" id="JBHMEI010000104">
    <property type="protein sequence ID" value="MFB9209774.1"/>
    <property type="molecule type" value="Genomic_DNA"/>
</dbReference>
<feature type="compositionally biased region" description="Gly residues" evidence="1">
    <location>
        <begin position="639"/>
        <end position="648"/>
    </location>
</feature>
<sequence length="845" mass="89246">MKITSLEPARCLPVPDSGFGALLTERGNLPLESVDVHADISGLVAGVEVEQGFRNPFDVTLEATYVFPLPERAAVTGFRMEADDRVVEGVLKERAQARADYDQALREGRRAAIAEEDRPDVFTIRVGNILPGERVSVRLTMSQPLPYEDGAATFRFPLVVAPRYIPGTPLDGAPAGPGVAPDTDAVPDASRITPPVLLPGFPNPVRLSLTARVDASGLDLRELASSLHVVEEEGHTVRLRPGERLDRDFILRLSFEASSSLQFDGRGTFALTVVPPALQAARTPRDVVLVLDRSGSMGGWKMVAARRAAARIVDTLTAHDRFNVLTFDSVVEAAFEGLVEASDRNRYRAVEHLARVDARGGTELLEPLRRAITLLGAPDGRERVVVLVTDGQVGNEDQILEQTGGALSAMRVHTVGIDRAVNAGFLGRLAGLGAGRCELVESEDRLDAAMEQIHRRIGAPLVTDLSLKGLETEPDTVTHLGSIFPGVPLRVYGRCREGAEAVTVRGMSAEGPWEERVAGVTADSPAVRAVWARAHLRELEDRYAMGEHGLESRIVRTSLENGVLCRFTAYVAIDTRQVAEGGPEHRVIQPVEPPSGWELPPSPSMTGGFVAQAMTMGRPASAPRIVPPAPTAFDQGLDQGFGGAGGPSGPAPESAFPAPPFVPGPAGGPPPAPGSAGPPAAPGRGFRRGGSPKFAPPAAPRPAVGLETVRPQLTVELERLRAMRVPDALHLADLGSRLAALAAYLGGNEALAALARDLEAAERPGTDIRSLHAHAVEVLTTLTGTPADGPVAPGDPTLPTPPDGPIAPGDPIPRGGPEAPGDPTLGAPAGDPAPEKRRGPFWKRT</sequence>
<dbReference type="SMART" id="SM00327">
    <property type="entry name" value="VWA"/>
    <property type="match status" value="1"/>
</dbReference>
<dbReference type="PROSITE" id="PS50234">
    <property type="entry name" value="VWFA"/>
    <property type="match status" value="1"/>
</dbReference>
<feature type="domain" description="VWFA" evidence="2">
    <location>
        <begin position="286"/>
        <end position="457"/>
    </location>
</feature>
<feature type="domain" description="VIT" evidence="3">
    <location>
        <begin position="15"/>
        <end position="143"/>
    </location>
</feature>
<reference evidence="4 5" key="1">
    <citation type="submission" date="2024-09" db="EMBL/GenBank/DDBJ databases">
        <authorList>
            <person name="Sun Q."/>
            <person name="Mori K."/>
        </authorList>
    </citation>
    <scope>NUCLEOTIDE SEQUENCE [LARGE SCALE GENOMIC DNA]</scope>
    <source>
        <strain evidence="4 5">CCM 3426</strain>
    </source>
</reference>
<dbReference type="PANTHER" id="PTHR45737:SF6">
    <property type="entry name" value="VON WILLEBRAND FACTOR A DOMAIN-CONTAINING PROTEIN 5A"/>
    <property type="match status" value="1"/>
</dbReference>
<feature type="compositionally biased region" description="Pro residues" evidence="1">
    <location>
        <begin position="657"/>
        <end position="673"/>
    </location>
</feature>
<gene>
    <name evidence="4" type="ORF">ACFFV7_51920</name>
</gene>